<dbReference type="Proteomes" id="UP000802098">
    <property type="component" value="Unassembled WGS sequence"/>
</dbReference>
<proteinExistence type="predicted"/>
<evidence type="ECO:0000256" key="1">
    <source>
        <dbReference type="SAM" id="MobiDB-lite"/>
    </source>
</evidence>
<keyword evidence="2" id="KW-0732">Signal</keyword>
<gene>
    <name evidence="3" type="ORF">G7087_12160</name>
</gene>
<feature type="chain" id="PRO_5045617672" evidence="2">
    <location>
        <begin position="23"/>
        <end position="310"/>
    </location>
</feature>
<feature type="compositionally biased region" description="Low complexity" evidence="1">
    <location>
        <begin position="273"/>
        <end position="310"/>
    </location>
</feature>
<keyword evidence="4" id="KW-1185">Reference proteome</keyword>
<evidence type="ECO:0000313" key="3">
    <source>
        <dbReference type="EMBL" id="NHK99132.1"/>
    </source>
</evidence>
<evidence type="ECO:0000256" key="2">
    <source>
        <dbReference type="SAM" id="SignalP"/>
    </source>
</evidence>
<dbReference type="EMBL" id="JAAOCD010000005">
    <property type="protein sequence ID" value="NHK99132.1"/>
    <property type="molecule type" value="Genomic_DNA"/>
</dbReference>
<comment type="caution">
    <text evidence="3">The sequence shown here is derived from an EMBL/GenBank/DDBJ whole genome shotgun (WGS) entry which is preliminary data.</text>
</comment>
<dbReference type="Pfam" id="PF03783">
    <property type="entry name" value="CsgG"/>
    <property type="match status" value="1"/>
</dbReference>
<dbReference type="InterPro" id="IPR005534">
    <property type="entry name" value="Curli_assmbl/transp-comp_CsgG"/>
</dbReference>
<dbReference type="PROSITE" id="PS51257">
    <property type="entry name" value="PROKAR_LIPOPROTEIN"/>
    <property type="match status" value="1"/>
</dbReference>
<sequence length="310" mass="31108">MSEAKRVSAVPRSLLLSAVAVAATALLSGCLATAPTLGTNKGTVSGAAGGETAEGDNSALEKCSESLGTLALQEDTAAPWFLQLSQYNLGSTVPVLRLMIQQSNCFVIVERGGAMRNMEMERNLARSGESRQGSNFGGGQVVAADYTMSPSIQFSGNTGRAGLASFLPGMAGAIAGAVQTNEASTTLLLIDNRSGVQVSAAEGTARNFDIGILGGVGLLGGLGGGAYSKTPQGKVIVAAFADSYNQMVKALRNYKAQTVKGGLGTGGRLSVDGATKPAAPAKAATPAKSSTPAKTAPAKKTTGTTSSGSK</sequence>
<organism evidence="3 4">
    <name type="scientific">Rubrivivax benzoatilyticus</name>
    <dbReference type="NCBI Taxonomy" id="316997"/>
    <lineage>
        <taxon>Bacteria</taxon>
        <taxon>Pseudomonadati</taxon>
        <taxon>Pseudomonadota</taxon>
        <taxon>Betaproteobacteria</taxon>
        <taxon>Burkholderiales</taxon>
        <taxon>Sphaerotilaceae</taxon>
        <taxon>Rubrivivax</taxon>
    </lineage>
</organism>
<reference evidence="3 4" key="1">
    <citation type="submission" date="2020-03" db="EMBL/GenBank/DDBJ databases">
        <title>Rubrivivax benzoatilyticus JA2 (sequenced after 10 years sub-culturing).</title>
        <authorList>
            <person name="Gupta D."/>
            <person name="Chintalapati S."/>
            <person name="Chintalapati V.R."/>
        </authorList>
    </citation>
    <scope>NUCLEOTIDE SEQUENCE [LARGE SCALE GENOMIC DNA]</scope>
    <source>
        <strain evidence="3 4">JA2-Mal</strain>
    </source>
</reference>
<evidence type="ECO:0000313" key="4">
    <source>
        <dbReference type="Proteomes" id="UP000802098"/>
    </source>
</evidence>
<name>A0ABX0HZ40_9BURK</name>
<feature type="region of interest" description="Disordered" evidence="1">
    <location>
        <begin position="265"/>
        <end position="310"/>
    </location>
</feature>
<feature type="signal peptide" evidence="2">
    <location>
        <begin position="1"/>
        <end position="22"/>
    </location>
</feature>
<accession>A0ABX0HZ40</accession>
<protein>
    <submittedName>
        <fullName evidence="3">Peptidoglycan-binding protein</fullName>
    </submittedName>
</protein>
<dbReference type="RefSeq" id="WP_009857066.1">
    <property type="nucleotide sequence ID" value="NZ_JAAOCD010000005.1"/>
</dbReference>